<feature type="transmembrane region" description="Helical" evidence="8">
    <location>
        <begin position="192"/>
        <end position="210"/>
    </location>
</feature>
<feature type="transmembrane region" description="Helical" evidence="8">
    <location>
        <begin position="12"/>
        <end position="32"/>
    </location>
</feature>
<gene>
    <name evidence="9" type="ORF">ACFSUC_16505</name>
</gene>
<comment type="similarity">
    <text evidence="2">Belongs to the amino acid-polyamine-organocation (APC) superfamily. Spore germination protein (SGP) (TC 2.A.3.9) family.</text>
</comment>
<evidence type="ECO:0000256" key="5">
    <source>
        <dbReference type="ARBA" id="ARBA00022692"/>
    </source>
</evidence>
<evidence type="ECO:0000256" key="6">
    <source>
        <dbReference type="ARBA" id="ARBA00022989"/>
    </source>
</evidence>
<proteinExistence type="inferred from homology"/>
<dbReference type="PANTHER" id="PTHR34975:SF2">
    <property type="entry name" value="SPORE GERMINATION PROTEIN A2"/>
    <property type="match status" value="1"/>
</dbReference>
<feature type="transmembrane region" description="Helical" evidence="8">
    <location>
        <begin position="222"/>
        <end position="242"/>
    </location>
</feature>
<keyword evidence="7 8" id="KW-0472">Membrane</keyword>
<keyword evidence="5 8" id="KW-0812">Transmembrane</keyword>
<evidence type="ECO:0000256" key="7">
    <source>
        <dbReference type="ARBA" id="ARBA00023136"/>
    </source>
</evidence>
<evidence type="ECO:0000313" key="10">
    <source>
        <dbReference type="Proteomes" id="UP001597497"/>
    </source>
</evidence>
<dbReference type="NCBIfam" id="TIGR00912">
    <property type="entry name" value="2A0309"/>
    <property type="match status" value="1"/>
</dbReference>
<feature type="transmembrane region" description="Helical" evidence="8">
    <location>
        <begin position="271"/>
        <end position="290"/>
    </location>
</feature>
<feature type="transmembrane region" description="Helical" evidence="8">
    <location>
        <begin position="44"/>
        <end position="63"/>
    </location>
</feature>
<keyword evidence="3" id="KW-0813">Transport</keyword>
<evidence type="ECO:0000313" key="9">
    <source>
        <dbReference type="EMBL" id="MFD2673175.1"/>
    </source>
</evidence>
<accession>A0ABW5REJ5</accession>
<feature type="transmembrane region" description="Helical" evidence="8">
    <location>
        <begin position="334"/>
        <end position="353"/>
    </location>
</feature>
<keyword evidence="4" id="KW-0309">Germination</keyword>
<evidence type="ECO:0000256" key="1">
    <source>
        <dbReference type="ARBA" id="ARBA00004141"/>
    </source>
</evidence>
<dbReference type="InterPro" id="IPR004761">
    <property type="entry name" value="Spore_GerAB"/>
</dbReference>
<dbReference type="EMBL" id="JBHUMM010000043">
    <property type="protein sequence ID" value="MFD2673175.1"/>
    <property type="molecule type" value="Genomic_DNA"/>
</dbReference>
<name>A0ABW5REJ5_9BACL</name>
<evidence type="ECO:0000256" key="8">
    <source>
        <dbReference type="SAM" id="Phobius"/>
    </source>
</evidence>
<feature type="transmembrane region" description="Helical" evidence="8">
    <location>
        <begin position="144"/>
        <end position="167"/>
    </location>
</feature>
<comment type="caution">
    <text evidence="9">The sequence shown here is derived from an EMBL/GenBank/DDBJ whole genome shotgun (WGS) entry which is preliminary data.</text>
</comment>
<protein>
    <submittedName>
        <fullName evidence="9">GerAB/ArcD/ProY family transporter</fullName>
    </submittedName>
</protein>
<organism evidence="9 10">
    <name type="scientific">Marinicrinis sediminis</name>
    <dbReference type="NCBI Taxonomy" id="1652465"/>
    <lineage>
        <taxon>Bacteria</taxon>
        <taxon>Bacillati</taxon>
        <taxon>Bacillota</taxon>
        <taxon>Bacilli</taxon>
        <taxon>Bacillales</taxon>
        <taxon>Paenibacillaceae</taxon>
    </lineage>
</organism>
<comment type="subcellular location">
    <subcellularLocation>
        <location evidence="1">Membrane</location>
        <topology evidence="1">Multi-pass membrane protein</topology>
    </subcellularLocation>
</comment>
<feature type="transmembrane region" description="Helical" evidence="8">
    <location>
        <begin position="84"/>
        <end position="109"/>
    </location>
</feature>
<dbReference type="Pfam" id="PF03845">
    <property type="entry name" value="Spore_permease"/>
    <property type="match status" value="1"/>
</dbReference>
<evidence type="ECO:0000256" key="4">
    <source>
        <dbReference type="ARBA" id="ARBA00022544"/>
    </source>
</evidence>
<dbReference type="RefSeq" id="WP_379930732.1">
    <property type="nucleotide sequence ID" value="NZ_JBHUMM010000043.1"/>
</dbReference>
<keyword evidence="6 8" id="KW-1133">Transmembrane helix</keyword>
<keyword evidence="10" id="KW-1185">Reference proteome</keyword>
<reference evidence="10" key="1">
    <citation type="journal article" date="2019" name="Int. J. Syst. Evol. Microbiol.">
        <title>The Global Catalogue of Microorganisms (GCM) 10K type strain sequencing project: providing services to taxonomists for standard genome sequencing and annotation.</title>
        <authorList>
            <consortium name="The Broad Institute Genomics Platform"/>
            <consortium name="The Broad Institute Genome Sequencing Center for Infectious Disease"/>
            <person name="Wu L."/>
            <person name="Ma J."/>
        </authorList>
    </citation>
    <scope>NUCLEOTIDE SEQUENCE [LARGE SCALE GENOMIC DNA]</scope>
    <source>
        <strain evidence="10">KCTC 33676</strain>
    </source>
</reference>
<dbReference type="Proteomes" id="UP001597497">
    <property type="component" value="Unassembled WGS sequence"/>
</dbReference>
<dbReference type="PANTHER" id="PTHR34975">
    <property type="entry name" value="SPORE GERMINATION PROTEIN A2"/>
    <property type="match status" value="1"/>
</dbReference>
<feature type="transmembrane region" description="Helical" evidence="8">
    <location>
        <begin position="302"/>
        <end position="322"/>
    </location>
</feature>
<sequence>MNVQVEERFQISPFFVFYLVHAGVIGLGILSYQRSLVQAASYDSWVSILLLGLVMNGVIWMMYRMLNSEQNDLHSLHEWLFGKWIGKGLTLVFSLYLFYASFMILIGYLEIVKVWLFPTLKPWLLQMVILLLVYYILSGGLRMITGICLWGVIIPLAMIGPLLVYPIQFGQWSNLQPILNHSLMEYVHSGKLMIFQYVGFESLFFYFPFIKKGGQSLKWAQWGMISVILLYLVNMFITFVYYSEGLLQHTIWPTLTMITILEVPFIQRFEYIMVSIWLLVVIPNICIYLWSAARGVKRAFNWKMKFTFIPAIILLYLSAIFIKERQMISMMGEILSWMGMVSMAYIAVLYVMVSMKRAWSKKT</sequence>
<feature type="transmembrane region" description="Helical" evidence="8">
    <location>
        <begin position="115"/>
        <end position="137"/>
    </location>
</feature>
<evidence type="ECO:0000256" key="3">
    <source>
        <dbReference type="ARBA" id="ARBA00022448"/>
    </source>
</evidence>
<evidence type="ECO:0000256" key="2">
    <source>
        <dbReference type="ARBA" id="ARBA00007998"/>
    </source>
</evidence>